<dbReference type="Pfam" id="PF02880">
    <property type="entry name" value="PGM_PMM_III"/>
    <property type="match status" value="1"/>
</dbReference>
<name>A0ABU7CXD6_9TELE</name>
<protein>
    <submittedName>
        <fullName evidence="2">Phosphoglucomutase-1</fullName>
    </submittedName>
</protein>
<gene>
    <name evidence="2" type="primary">PGM1_2</name>
    <name evidence="2" type="ORF">CHARACLAT_011436</name>
</gene>
<evidence type="ECO:0000313" key="2">
    <source>
        <dbReference type="EMBL" id="MED6267364.1"/>
    </source>
</evidence>
<dbReference type="Gene3D" id="3.30.310.50">
    <property type="entry name" value="Alpha-D-phosphohexomutase, C-terminal domain"/>
    <property type="match status" value="1"/>
</dbReference>
<evidence type="ECO:0000259" key="1">
    <source>
        <dbReference type="Pfam" id="PF02880"/>
    </source>
</evidence>
<proteinExistence type="predicted"/>
<comment type="caution">
    <text evidence="2">The sequence shown here is derived from an EMBL/GenBank/DDBJ whole genome shotgun (WGS) entry which is preliminary data.</text>
</comment>
<feature type="domain" description="Alpha-D-phosphohexomutase alpha/beta/alpha" evidence="1">
    <location>
        <begin position="1"/>
        <end position="55"/>
    </location>
</feature>
<dbReference type="InterPro" id="IPR016055">
    <property type="entry name" value="A-D-PHexomutase_a/b/a-I/II/III"/>
</dbReference>
<dbReference type="InterPro" id="IPR036900">
    <property type="entry name" value="A-D-PHexomutase_C_sf"/>
</dbReference>
<dbReference type="Proteomes" id="UP001352852">
    <property type="component" value="Unassembled WGS sequence"/>
</dbReference>
<dbReference type="PANTHER" id="PTHR22573">
    <property type="entry name" value="PHOSPHOHEXOMUTASE FAMILY MEMBER"/>
    <property type="match status" value="1"/>
</dbReference>
<dbReference type="InterPro" id="IPR045244">
    <property type="entry name" value="PGM"/>
</dbReference>
<organism evidence="2 3">
    <name type="scientific">Characodon lateralis</name>
    <dbReference type="NCBI Taxonomy" id="208331"/>
    <lineage>
        <taxon>Eukaryota</taxon>
        <taxon>Metazoa</taxon>
        <taxon>Chordata</taxon>
        <taxon>Craniata</taxon>
        <taxon>Vertebrata</taxon>
        <taxon>Euteleostomi</taxon>
        <taxon>Actinopterygii</taxon>
        <taxon>Neopterygii</taxon>
        <taxon>Teleostei</taxon>
        <taxon>Neoteleostei</taxon>
        <taxon>Acanthomorphata</taxon>
        <taxon>Ovalentaria</taxon>
        <taxon>Atherinomorphae</taxon>
        <taxon>Cyprinodontiformes</taxon>
        <taxon>Goodeidae</taxon>
        <taxon>Characodon</taxon>
    </lineage>
</organism>
<dbReference type="SUPFAM" id="SSF55957">
    <property type="entry name" value="Phosphoglucomutase, C-terminal domain"/>
    <property type="match status" value="1"/>
</dbReference>
<dbReference type="SUPFAM" id="SSF53738">
    <property type="entry name" value="Phosphoglucomutase, first 3 domains"/>
    <property type="match status" value="1"/>
</dbReference>
<reference evidence="2 3" key="1">
    <citation type="submission" date="2021-06" db="EMBL/GenBank/DDBJ databases">
        <authorList>
            <person name="Palmer J.M."/>
        </authorList>
    </citation>
    <scope>NUCLEOTIDE SEQUENCE [LARGE SCALE GENOMIC DNA]</scope>
    <source>
        <strain evidence="2 3">CL_MEX2019</strain>
        <tissue evidence="2">Muscle</tissue>
    </source>
</reference>
<dbReference type="Pfam" id="PF24947">
    <property type="entry name" value="PGM1_C_vert_fung"/>
    <property type="match status" value="1"/>
</dbReference>
<dbReference type="Gene3D" id="3.40.120.10">
    <property type="entry name" value="Alpha-D-Glucose-1,6-Bisphosphate, subunit A, domain 3"/>
    <property type="match status" value="1"/>
</dbReference>
<dbReference type="EMBL" id="JAHUTJ010008959">
    <property type="protein sequence ID" value="MED6267364.1"/>
    <property type="molecule type" value="Genomic_DNA"/>
</dbReference>
<sequence>MDAGMLSLCGEEGFGTGGDHIREKDGLWAVLAWLSIIATRKQSLEDILKEHWLKYGRNYFTRYDYDNVDIDAACDMMEDLEILISDKSFVKQRFAVEDKIYQVEKADNFQYTDPVDSTITRNQGLRIIFSDGSRIIYRLGGTGAEGATVRIYIDSYERKLIFEDTQVQLAPLATIALKISQLHHRTGRNGPSLIT</sequence>
<evidence type="ECO:0000313" key="3">
    <source>
        <dbReference type="Proteomes" id="UP001352852"/>
    </source>
</evidence>
<accession>A0ABU7CXD6</accession>
<dbReference type="InterPro" id="IPR005846">
    <property type="entry name" value="A-D-PHexomutase_a/b/a-III"/>
</dbReference>
<keyword evidence="3" id="KW-1185">Reference proteome</keyword>
<dbReference type="PANTHER" id="PTHR22573:SF60">
    <property type="entry name" value="PHOSPHOGLUCOMUTASE-1"/>
    <property type="match status" value="1"/>
</dbReference>